<dbReference type="Gene3D" id="3.30.450.80">
    <property type="entry name" value="Transcription factor LuxR-like, autoinducer-binding domain"/>
    <property type="match status" value="1"/>
</dbReference>
<dbReference type="InterPro" id="IPR036693">
    <property type="entry name" value="TF_LuxR_autoind-bd_dom_sf"/>
</dbReference>
<keyword evidence="1" id="KW-0805">Transcription regulation</keyword>
<keyword evidence="2" id="KW-0238">DNA-binding</keyword>
<protein>
    <submittedName>
        <fullName evidence="5">Autoinducer binding domain-containing protein</fullName>
    </submittedName>
</protein>
<dbReference type="PANTHER" id="PTHR44688">
    <property type="entry name" value="DNA-BINDING TRANSCRIPTIONAL ACTIVATOR DEVR_DOSR"/>
    <property type="match status" value="1"/>
</dbReference>
<dbReference type="EMBL" id="JAFBRM010000008">
    <property type="protein sequence ID" value="MBM1715705.1"/>
    <property type="molecule type" value="Genomic_DNA"/>
</dbReference>
<evidence type="ECO:0000313" key="6">
    <source>
        <dbReference type="Proteomes" id="UP000732193"/>
    </source>
</evidence>
<dbReference type="Gene3D" id="1.10.10.10">
    <property type="entry name" value="Winged helix-like DNA-binding domain superfamily/Winged helix DNA-binding domain"/>
    <property type="match status" value="1"/>
</dbReference>
<dbReference type="AlphaFoldDB" id="A0AAE2W1B1"/>
<dbReference type="PANTHER" id="PTHR44688:SF16">
    <property type="entry name" value="DNA-BINDING TRANSCRIPTIONAL ACTIVATOR DEVR_DOSR"/>
    <property type="match status" value="1"/>
</dbReference>
<keyword evidence="3" id="KW-0804">Transcription</keyword>
<name>A0AAE2W1B1_9RHOB</name>
<proteinExistence type="predicted"/>
<dbReference type="InterPro" id="IPR016032">
    <property type="entry name" value="Sig_transdc_resp-reg_C-effctor"/>
</dbReference>
<evidence type="ECO:0000259" key="4">
    <source>
        <dbReference type="PROSITE" id="PS50043"/>
    </source>
</evidence>
<dbReference type="SMART" id="SM00421">
    <property type="entry name" value="HTH_LUXR"/>
    <property type="match status" value="1"/>
</dbReference>
<dbReference type="InterPro" id="IPR000792">
    <property type="entry name" value="Tscrpt_reg_LuxR_C"/>
</dbReference>
<sequence>MRGSVLNWRFDLVRQKMFFLNDPVTHNLTQQVIRSFGGGELLVSSLREIEAAQTADDVWQLAVAALDAVGADFVTYITIAADYSSPFLRTVTPQLYAHYDVANDPFLQHCCASYDITCTGVEYLADYPYLPKEAKGFIKQAAEIGFRSGLGIPVRLVGGLRFGGMNIGTRLARPEFEATVLPRAEEFRLFALVLHRRLEELEQPTSNICPVMAVPPVPALSELSPREREIVWLISKGLSRKEIARSCKLSPHTVADYTQAAYRKLSVRNRVEVARLVMGL</sequence>
<accession>A0AAE2W1B1</accession>
<organism evidence="5 6">
    <name type="scientific">Sulfitobacter geojensis</name>
    <dbReference type="NCBI Taxonomy" id="1342299"/>
    <lineage>
        <taxon>Bacteria</taxon>
        <taxon>Pseudomonadati</taxon>
        <taxon>Pseudomonadota</taxon>
        <taxon>Alphaproteobacteria</taxon>
        <taxon>Rhodobacterales</taxon>
        <taxon>Roseobacteraceae</taxon>
        <taxon>Sulfitobacter</taxon>
    </lineage>
</organism>
<dbReference type="PROSITE" id="PS50043">
    <property type="entry name" value="HTH_LUXR_2"/>
    <property type="match status" value="1"/>
</dbReference>
<evidence type="ECO:0000256" key="3">
    <source>
        <dbReference type="ARBA" id="ARBA00023163"/>
    </source>
</evidence>
<dbReference type="InterPro" id="IPR005143">
    <property type="entry name" value="TF_LuxR_autoind-bd_dom"/>
</dbReference>
<dbReference type="CDD" id="cd06170">
    <property type="entry name" value="LuxR_C_like"/>
    <property type="match status" value="1"/>
</dbReference>
<gene>
    <name evidence="5" type="ORF">JQV55_19200</name>
</gene>
<dbReference type="Proteomes" id="UP000732193">
    <property type="component" value="Unassembled WGS sequence"/>
</dbReference>
<feature type="domain" description="HTH luxR-type" evidence="4">
    <location>
        <begin position="216"/>
        <end position="280"/>
    </location>
</feature>
<dbReference type="Pfam" id="PF03472">
    <property type="entry name" value="Autoind_bind"/>
    <property type="match status" value="1"/>
</dbReference>
<dbReference type="GO" id="GO:0006355">
    <property type="term" value="P:regulation of DNA-templated transcription"/>
    <property type="evidence" value="ECO:0007669"/>
    <property type="project" value="InterPro"/>
</dbReference>
<dbReference type="SUPFAM" id="SSF46894">
    <property type="entry name" value="C-terminal effector domain of the bipartite response regulators"/>
    <property type="match status" value="1"/>
</dbReference>
<dbReference type="Pfam" id="PF00196">
    <property type="entry name" value="GerE"/>
    <property type="match status" value="1"/>
</dbReference>
<evidence type="ECO:0000256" key="1">
    <source>
        <dbReference type="ARBA" id="ARBA00023015"/>
    </source>
</evidence>
<dbReference type="InterPro" id="IPR036388">
    <property type="entry name" value="WH-like_DNA-bd_sf"/>
</dbReference>
<evidence type="ECO:0000313" key="5">
    <source>
        <dbReference type="EMBL" id="MBM1715705.1"/>
    </source>
</evidence>
<reference evidence="5 6" key="1">
    <citation type="submission" date="2021-01" db="EMBL/GenBank/DDBJ databases">
        <title>Diatom-associated Roseobacters Show Island Model of Population Structure.</title>
        <authorList>
            <person name="Qu L."/>
            <person name="Feng X."/>
            <person name="Chen Y."/>
            <person name="Li L."/>
            <person name="Wang X."/>
            <person name="Hu Z."/>
            <person name="Wang H."/>
            <person name="Luo H."/>
        </authorList>
    </citation>
    <scope>NUCLEOTIDE SEQUENCE [LARGE SCALE GENOMIC DNA]</scope>
    <source>
        <strain evidence="5 6">TR60-84</strain>
    </source>
</reference>
<keyword evidence="6" id="KW-1185">Reference proteome</keyword>
<evidence type="ECO:0000256" key="2">
    <source>
        <dbReference type="ARBA" id="ARBA00023125"/>
    </source>
</evidence>
<dbReference type="GO" id="GO:0003677">
    <property type="term" value="F:DNA binding"/>
    <property type="evidence" value="ECO:0007669"/>
    <property type="project" value="UniProtKB-KW"/>
</dbReference>
<comment type="caution">
    <text evidence="5">The sequence shown here is derived from an EMBL/GenBank/DDBJ whole genome shotgun (WGS) entry which is preliminary data.</text>
</comment>
<dbReference type="SUPFAM" id="SSF75516">
    <property type="entry name" value="Pheromone-binding domain of LuxR-like quorum-sensing transcription factors"/>
    <property type="match status" value="1"/>
</dbReference>
<dbReference type="RefSeq" id="WP_203243440.1">
    <property type="nucleotide sequence ID" value="NZ_JAFBRH010000004.1"/>
</dbReference>
<dbReference type="PRINTS" id="PR00038">
    <property type="entry name" value="HTHLUXR"/>
</dbReference>